<accession>A0A5J4V0Y2</accession>
<name>A0A5J4V0Y2_9EUKA</name>
<dbReference type="SUPFAM" id="SSF48371">
    <property type="entry name" value="ARM repeat"/>
    <property type="match status" value="1"/>
</dbReference>
<comment type="caution">
    <text evidence="1">The sequence shown here is derived from an EMBL/GenBank/DDBJ whole genome shotgun (WGS) entry which is preliminary data.</text>
</comment>
<reference evidence="1 2" key="1">
    <citation type="submission" date="2019-03" db="EMBL/GenBank/DDBJ databases">
        <title>Single cell metagenomics reveals metabolic interactions within the superorganism composed of flagellate Streblomastix strix and complex community of Bacteroidetes bacteria on its surface.</title>
        <authorList>
            <person name="Treitli S.C."/>
            <person name="Kolisko M."/>
            <person name="Husnik F."/>
            <person name="Keeling P."/>
            <person name="Hampl V."/>
        </authorList>
    </citation>
    <scope>NUCLEOTIDE SEQUENCE [LARGE SCALE GENOMIC DNA]</scope>
    <source>
        <strain evidence="1">ST1C</strain>
    </source>
</reference>
<evidence type="ECO:0000313" key="2">
    <source>
        <dbReference type="Proteomes" id="UP000324800"/>
    </source>
</evidence>
<evidence type="ECO:0000313" key="1">
    <source>
        <dbReference type="EMBL" id="KAA6376020.1"/>
    </source>
</evidence>
<organism evidence="1 2">
    <name type="scientific">Streblomastix strix</name>
    <dbReference type="NCBI Taxonomy" id="222440"/>
    <lineage>
        <taxon>Eukaryota</taxon>
        <taxon>Metamonada</taxon>
        <taxon>Preaxostyla</taxon>
        <taxon>Oxymonadida</taxon>
        <taxon>Streblomastigidae</taxon>
        <taxon>Streblomastix</taxon>
    </lineage>
</organism>
<dbReference type="InterPro" id="IPR016024">
    <property type="entry name" value="ARM-type_fold"/>
</dbReference>
<dbReference type="Proteomes" id="UP000324800">
    <property type="component" value="Unassembled WGS sequence"/>
</dbReference>
<proteinExistence type="predicted"/>
<dbReference type="EMBL" id="SNRW01010816">
    <property type="protein sequence ID" value="KAA6376020.1"/>
    <property type="molecule type" value="Genomic_DNA"/>
</dbReference>
<sequence length="190" mass="21615">MAYIIVQMNETGNIRKENQIRYVFENEGLAYLTKIFQNESFEIKKTNNYSAIVISMIHKAVGVPDEIKDSLFTKLKHLALSEDNEMIYLSSYTLSQLAECPDNHPFIISSELPAILRKNISSNSIHLIGNGIKLALNLLYCGSDGANGIVKEGVPLDEIRELSQEHENEDEYEEIFLLSKLLSEWLQFIS</sequence>
<protein>
    <submittedName>
        <fullName evidence="1">Uncharacterized protein</fullName>
    </submittedName>
</protein>
<dbReference type="AlphaFoldDB" id="A0A5J4V0Y2"/>
<gene>
    <name evidence="1" type="ORF">EZS28_028454</name>
</gene>